<sequence length="95" mass="11502">MSARTKRKNLQKRKKRRLFATIAAEIKANEEAQWTLDKEELDLMRNEEERQRTHEQWKKAVEKTMATAIARQRILEQRQELILSLRLQLQQTSER</sequence>
<accession>A0AAV0UR85</accession>
<dbReference type="AlphaFoldDB" id="A0AAV0UR85"/>
<comment type="caution">
    <text evidence="2">The sequence shown here is derived from an EMBL/GenBank/DDBJ whole genome shotgun (WGS) entry which is preliminary data.</text>
</comment>
<reference evidence="2" key="1">
    <citation type="submission" date="2022-12" db="EMBL/GenBank/DDBJ databases">
        <authorList>
            <person name="Webb A."/>
        </authorList>
    </citation>
    <scope>NUCLEOTIDE SEQUENCE</scope>
    <source>
        <strain evidence="2">Hp1</strain>
    </source>
</reference>
<keyword evidence="3" id="KW-1185">Reference proteome</keyword>
<organism evidence="2 3">
    <name type="scientific">Hyaloperonospora brassicae</name>
    <name type="common">Brassica downy mildew</name>
    <name type="synonym">Peronospora brassicae</name>
    <dbReference type="NCBI Taxonomy" id="162125"/>
    <lineage>
        <taxon>Eukaryota</taxon>
        <taxon>Sar</taxon>
        <taxon>Stramenopiles</taxon>
        <taxon>Oomycota</taxon>
        <taxon>Peronosporomycetes</taxon>
        <taxon>Peronosporales</taxon>
        <taxon>Peronosporaceae</taxon>
        <taxon>Hyaloperonospora</taxon>
    </lineage>
</organism>
<keyword evidence="1" id="KW-0175">Coiled coil</keyword>
<dbReference type="Proteomes" id="UP001162031">
    <property type="component" value="Unassembled WGS sequence"/>
</dbReference>
<feature type="coiled-coil region" evidence="1">
    <location>
        <begin position="29"/>
        <end position="56"/>
    </location>
</feature>
<evidence type="ECO:0000313" key="2">
    <source>
        <dbReference type="EMBL" id="CAI5739394.1"/>
    </source>
</evidence>
<gene>
    <name evidence="2" type="ORF">HBR001_LOCUS7809</name>
</gene>
<name>A0AAV0UR85_HYABA</name>
<evidence type="ECO:0000256" key="1">
    <source>
        <dbReference type="SAM" id="Coils"/>
    </source>
</evidence>
<protein>
    <submittedName>
        <fullName evidence="2">Uncharacterized protein</fullName>
    </submittedName>
</protein>
<dbReference type="EMBL" id="CANTFL010001420">
    <property type="protein sequence ID" value="CAI5739394.1"/>
    <property type="molecule type" value="Genomic_DNA"/>
</dbReference>
<proteinExistence type="predicted"/>
<evidence type="ECO:0000313" key="3">
    <source>
        <dbReference type="Proteomes" id="UP001162031"/>
    </source>
</evidence>